<dbReference type="HOGENOM" id="CLU_1587646_0_0_1"/>
<dbReference type="Proteomes" id="UP000027361">
    <property type="component" value="Unassembled WGS sequence"/>
</dbReference>
<proteinExistence type="predicted"/>
<name>A0A066VTG4_TILAU</name>
<dbReference type="GeneID" id="25261649"/>
<dbReference type="RefSeq" id="XP_013242429.1">
    <property type="nucleotide sequence ID" value="XM_013386975.1"/>
</dbReference>
<accession>A0A066VTG4</accession>
<keyword evidence="2" id="KW-1185">Reference proteome</keyword>
<protein>
    <submittedName>
        <fullName evidence="1">Uncharacterized protein</fullName>
    </submittedName>
</protein>
<reference evidence="1 2" key="1">
    <citation type="submission" date="2014-05" db="EMBL/GenBank/DDBJ databases">
        <title>Draft genome sequence of a rare smut relative, Tilletiaria anomala UBC 951.</title>
        <authorList>
            <consortium name="DOE Joint Genome Institute"/>
            <person name="Toome M."/>
            <person name="Kuo A."/>
            <person name="Henrissat B."/>
            <person name="Lipzen A."/>
            <person name="Tritt A."/>
            <person name="Yoshinaga Y."/>
            <person name="Zane M."/>
            <person name="Barry K."/>
            <person name="Grigoriev I.V."/>
            <person name="Spatafora J.W."/>
            <person name="Aimea M.C."/>
        </authorList>
    </citation>
    <scope>NUCLEOTIDE SEQUENCE [LARGE SCALE GENOMIC DNA]</scope>
    <source>
        <strain evidence="1 2">UBC 951</strain>
    </source>
</reference>
<evidence type="ECO:0000313" key="1">
    <source>
        <dbReference type="EMBL" id="KDN43568.1"/>
    </source>
</evidence>
<evidence type="ECO:0000313" key="2">
    <source>
        <dbReference type="Proteomes" id="UP000027361"/>
    </source>
</evidence>
<dbReference type="InParanoid" id="A0A066VTG4"/>
<comment type="caution">
    <text evidence="1">The sequence shown here is derived from an EMBL/GenBank/DDBJ whole genome shotgun (WGS) entry which is preliminary data.</text>
</comment>
<organism evidence="1 2">
    <name type="scientific">Tilletiaria anomala (strain ATCC 24038 / CBS 436.72 / UBC 951)</name>
    <dbReference type="NCBI Taxonomy" id="1037660"/>
    <lineage>
        <taxon>Eukaryota</taxon>
        <taxon>Fungi</taxon>
        <taxon>Dikarya</taxon>
        <taxon>Basidiomycota</taxon>
        <taxon>Ustilaginomycotina</taxon>
        <taxon>Exobasidiomycetes</taxon>
        <taxon>Georgefischeriales</taxon>
        <taxon>Tilletiariaceae</taxon>
        <taxon>Tilletiaria</taxon>
    </lineage>
</organism>
<gene>
    <name evidence="1" type="ORF">K437DRAFT_151980</name>
</gene>
<dbReference type="AlphaFoldDB" id="A0A066VTG4"/>
<sequence length="168" mass="18818">MIHRLISCPRSCPPDGLCQKSATWTAKGVYKLAASLQIEETSRESDREVVWLVVERMWLESFNHLLLSSSGHLALCSAFINARLFDMCTNMLPLAATPVSPAAGTLHFRLHPFPCLFNPDPNRQGSLLLQTTYVLYDLPSMSGSKMTPRWLYSWRTTGQAGDLSCWAI</sequence>
<dbReference type="EMBL" id="JMSN01000060">
    <property type="protein sequence ID" value="KDN43568.1"/>
    <property type="molecule type" value="Genomic_DNA"/>
</dbReference>